<proteinExistence type="predicted"/>
<gene>
    <name evidence="2" type="ORF">CRHIZ90672A_00008371</name>
</gene>
<dbReference type="Pfam" id="PF00106">
    <property type="entry name" value="adh_short"/>
    <property type="match status" value="1"/>
</dbReference>
<evidence type="ECO:0000256" key="1">
    <source>
        <dbReference type="ARBA" id="ARBA00023002"/>
    </source>
</evidence>
<dbReference type="EMBL" id="CABFNQ020000715">
    <property type="protein sequence ID" value="CAH0025670.1"/>
    <property type="molecule type" value="Genomic_DNA"/>
</dbReference>
<dbReference type="GO" id="GO:0016491">
    <property type="term" value="F:oxidoreductase activity"/>
    <property type="evidence" value="ECO:0007669"/>
    <property type="project" value="UniProtKB-KW"/>
</dbReference>
<comment type="caution">
    <text evidence="2">The sequence shown here is derived from an EMBL/GenBank/DDBJ whole genome shotgun (WGS) entry which is preliminary data.</text>
</comment>
<evidence type="ECO:0000313" key="2">
    <source>
        <dbReference type="EMBL" id="CAH0025670.1"/>
    </source>
</evidence>
<dbReference type="InterPro" id="IPR002347">
    <property type="entry name" value="SDR_fam"/>
</dbReference>
<name>A0A9N9VKR2_9HYPO</name>
<dbReference type="Proteomes" id="UP000696573">
    <property type="component" value="Unassembled WGS sequence"/>
</dbReference>
<dbReference type="PANTHER" id="PTHR47534">
    <property type="entry name" value="YALI0E05731P"/>
    <property type="match status" value="1"/>
</dbReference>
<dbReference type="SUPFAM" id="SSF51735">
    <property type="entry name" value="NAD(P)-binding Rossmann-fold domains"/>
    <property type="match status" value="1"/>
</dbReference>
<reference evidence="2" key="1">
    <citation type="submission" date="2021-10" db="EMBL/GenBank/DDBJ databases">
        <authorList>
            <person name="Piombo E."/>
        </authorList>
    </citation>
    <scope>NUCLEOTIDE SEQUENCE</scope>
</reference>
<keyword evidence="1" id="KW-0560">Oxidoreductase</keyword>
<dbReference type="PANTHER" id="PTHR47534:SF3">
    <property type="entry name" value="ALCOHOL DEHYDROGENASE-LIKE C-TERMINAL DOMAIN-CONTAINING PROTEIN"/>
    <property type="match status" value="1"/>
</dbReference>
<evidence type="ECO:0000313" key="3">
    <source>
        <dbReference type="Proteomes" id="UP000696573"/>
    </source>
</evidence>
<dbReference type="InterPro" id="IPR052228">
    <property type="entry name" value="Sec_Metab_Biosynth_Oxidored"/>
</dbReference>
<dbReference type="AlphaFoldDB" id="A0A9N9VKR2"/>
<protein>
    <submittedName>
        <fullName evidence="2">Uncharacterized protein</fullName>
    </submittedName>
</protein>
<dbReference type="InterPro" id="IPR036291">
    <property type="entry name" value="NAD(P)-bd_dom_sf"/>
</dbReference>
<accession>A0A9N9VKR2</accession>
<keyword evidence="3" id="KW-1185">Reference proteome</keyword>
<organism evidence="2 3">
    <name type="scientific">Clonostachys rhizophaga</name>
    <dbReference type="NCBI Taxonomy" id="160324"/>
    <lineage>
        <taxon>Eukaryota</taxon>
        <taxon>Fungi</taxon>
        <taxon>Dikarya</taxon>
        <taxon>Ascomycota</taxon>
        <taxon>Pezizomycotina</taxon>
        <taxon>Sordariomycetes</taxon>
        <taxon>Hypocreomycetidae</taxon>
        <taxon>Hypocreales</taxon>
        <taxon>Bionectriaceae</taxon>
        <taxon>Clonostachys</taxon>
    </lineage>
</organism>
<dbReference type="Gene3D" id="3.40.50.720">
    <property type="entry name" value="NAD(P)-binding Rossmann-like Domain"/>
    <property type="match status" value="1"/>
</dbReference>
<sequence length="353" mass="38127">MSLLTSVTSSNNRISASFPHGLVAVFVGGTSGVGEYTVKAFAKYSINSRVYIVGRSQESADRIIQECSHVSSGSTFQFIQADVSALQGVDSVCDEIKNKETTINLLFLSQGSMGFNKKSPDGLPLAASLATHSRTRFIANLLPPIQQADTLRRVVSVGAATVEGPVDMSNFFGEGFPLTKWRDQLSSIQTLLLEEFSRLAPTVSFIHSLPGIVKGGINRDAEGFSLRLIILISRYVFEPFLQVPPDECGERHMFLATSAFFKPAEGSVEAAGVLVPGGEGAVIGTDGETGSGAYSMDHYLRPLPAKAVERVAELRRNGTQSRIWEHISKDFKSLTGTELPDMTKPSAELKSYV</sequence>
<dbReference type="OrthoDB" id="2898509at2759"/>